<protein>
    <submittedName>
        <fullName evidence="2">Uncharacterized protein</fullName>
    </submittedName>
</protein>
<accession>A0A4C1V3G3</accession>
<evidence type="ECO:0000256" key="1">
    <source>
        <dbReference type="SAM" id="MobiDB-lite"/>
    </source>
</evidence>
<dbReference type="AlphaFoldDB" id="A0A4C1V3G3"/>
<name>A0A4C1V3G3_EUMVA</name>
<comment type="caution">
    <text evidence="2">The sequence shown here is derived from an EMBL/GenBank/DDBJ whole genome shotgun (WGS) entry which is preliminary data.</text>
</comment>
<feature type="compositionally biased region" description="Basic and acidic residues" evidence="1">
    <location>
        <begin position="92"/>
        <end position="112"/>
    </location>
</feature>
<evidence type="ECO:0000313" key="2">
    <source>
        <dbReference type="EMBL" id="GBP32886.1"/>
    </source>
</evidence>
<sequence length="122" mass="14377">MLRWYACPQGRSAQMCTDARDTACEHSDKFSLVRAFFKLCHSSEYRPRIFKFTRLVRRRRSAPDVPAKRSYARMCLKNSLRRAELAANVRSRAGEKQESRTLTVKRQEKELTRANVQVQRPR</sequence>
<organism evidence="2 3">
    <name type="scientific">Eumeta variegata</name>
    <name type="common">Bagworm moth</name>
    <name type="synonym">Eumeta japonica</name>
    <dbReference type="NCBI Taxonomy" id="151549"/>
    <lineage>
        <taxon>Eukaryota</taxon>
        <taxon>Metazoa</taxon>
        <taxon>Ecdysozoa</taxon>
        <taxon>Arthropoda</taxon>
        <taxon>Hexapoda</taxon>
        <taxon>Insecta</taxon>
        <taxon>Pterygota</taxon>
        <taxon>Neoptera</taxon>
        <taxon>Endopterygota</taxon>
        <taxon>Lepidoptera</taxon>
        <taxon>Glossata</taxon>
        <taxon>Ditrysia</taxon>
        <taxon>Tineoidea</taxon>
        <taxon>Psychidae</taxon>
        <taxon>Oiketicinae</taxon>
        <taxon>Eumeta</taxon>
    </lineage>
</organism>
<keyword evidence="3" id="KW-1185">Reference proteome</keyword>
<gene>
    <name evidence="2" type="ORF">EVAR_81676_1</name>
</gene>
<reference evidence="2 3" key="1">
    <citation type="journal article" date="2019" name="Commun. Biol.">
        <title>The bagworm genome reveals a unique fibroin gene that provides high tensile strength.</title>
        <authorList>
            <person name="Kono N."/>
            <person name="Nakamura H."/>
            <person name="Ohtoshi R."/>
            <person name="Tomita M."/>
            <person name="Numata K."/>
            <person name="Arakawa K."/>
        </authorList>
    </citation>
    <scope>NUCLEOTIDE SEQUENCE [LARGE SCALE GENOMIC DNA]</scope>
</reference>
<feature type="region of interest" description="Disordered" evidence="1">
    <location>
        <begin position="87"/>
        <end position="122"/>
    </location>
</feature>
<evidence type="ECO:0000313" key="3">
    <source>
        <dbReference type="Proteomes" id="UP000299102"/>
    </source>
</evidence>
<dbReference type="Proteomes" id="UP000299102">
    <property type="component" value="Unassembled WGS sequence"/>
</dbReference>
<dbReference type="EMBL" id="BGZK01000266">
    <property type="protein sequence ID" value="GBP32886.1"/>
    <property type="molecule type" value="Genomic_DNA"/>
</dbReference>
<proteinExistence type="predicted"/>